<keyword evidence="5" id="KW-0539">Nucleus</keyword>
<feature type="compositionally biased region" description="Basic and acidic residues" evidence="6">
    <location>
        <begin position="17"/>
        <end position="43"/>
    </location>
</feature>
<protein>
    <recommendedName>
        <fullName evidence="3">Probable U3 small nucleolar RNA-associated protein 11</fullName>
    </recommendedName>
</protein>
<dbReference type="InterPro" id="IPR007144">
    <property type="entry name" value="SSU_processome_Utp11"/>
</dbReference>
<dbReference type="PANTHER" id="PTHR12838">
    <property type="entry name" value="U3 SMALL NUCLEOLAR RNA-ASSOCIATED PROTEIN 11"/>
    <property type="match status" value="1"/>
</dbReference>
<sequence>MGAFTRASKAGQRVHRERTQPENRKKYGLLEKKKDYKNRAEDYHKKEKKLKKLRKHALDRNPDEFHYHMKNSVVKDGKHFEKPIETEDTELQKQFGEVRDLDYVRNALFTEKKKIQSLRSELHLMDFEGTSQSTHTIFVDTKEEARAFNPASFFDTDPELVDRPNNRLRKSDLANKEIRGGYDKEFVKEAEAVTKVRYNELRKRMERANELEVVVGKLEVKRHLGTYKNKELQPKLVERGAPDKAAVYKFPMIRKK</sequence>
<dbReference type="EMBL" id="CATQJA010002653">
    <property type="protein sequence ID" value="CAJ0578262.1"/>
    <property type="molecule type" value="Genomic_DNA"/>
</dbReference>
<dbReference type="Pfam" id="PF03998">
    <property type="entry name" value="Utp11"/>
    <property type="match status" value="1"/>
</dbReference>
<dbReference type="GO" id="GO:0032040">
    <property type="term" value="C:small-subunit processome"/>
    <property type="evidence" value="ECO:0007669"/>
    <property type="project" value="InterPro"/>
</dbReference>
<feature type="non-terminal residue" evidence="7">
    <location>
        <position position="1"/>
    </location>
</feature>
<evidence type="ECO:0000256" key="3">
    <source>
        <dbReference type="ARBA" id="ARBA00020121"/>
    </source>
</evidence>
<accession>A0AA36D1P6</accession>
<reference evidence="7" key="1">
    <citation type="submission" date="2023-06" db="EMBL/GenBank/DDBJ databases">
        <authorList>
            <person name="Delattre M."/>
        </authorList>
    </citation>
    <scope>NUCLEOTIDE SEQUENCE</scope>
    <source>
        <strain evidence="7">AF72</strain>
    </source>
</reference>
<evidence type="ECO:0000256" key="4">
    <source>
        <dbReference type="ARBA" id="ARBA00022552"/>
    </source>
</evidence>
<evidence type="ECO:0000256" key="5">
    <source>
        <dbReference type="ARBA" id="ARBA00023242"/>
    </source>
</evidence>
<organism evidence="7 8">
    <name type="scientific">Mesorhabditis spiculigera</name>
    <dbReference type="NCBI Taxonomy" id="96644"/>
    <lineage>
        <taxon>Eukaryota</taxon>
        <taxon>Metazoa</taxon>
        <taxon>Ecdysozoa</taxon>
        <taxon>Nematoda</taxon>
        <taxon>Chromadorea</taxon>
        <taxon>Rhabditida</taxon>
        <taxon>Rhabditina</taxon>
        <taxon>Rhabditomorpha</taxon>
        <taxon>Rhabditoidea</taxon>
        <taxon>Rhabditidae</taxon>
        <taxon>Mesorhabditinae</taxon>
        <taxon>Mesorhabditis</taxon>
    </lineage>
</organism>
<evidence type="ECO:0000313" key="7">
    <source>
        <dbReference type="EMBL" id="CAJ0578262.1"/>
    </source>
</evidence>
<dbReference type="PANTHER" id="PTHR12838:SF0">
    <property type="entry name" value="U3 SMALL NUCLEOLAR RNA-ASSOCIATED PROTEIN 11-RELATED"/>
    <property type="match status" value="1"/>
</dbReference>
<evidence type="ECO:0000256" key="1">
    <source>
        <dbReference type="ARBA" id="ARBA00004604"/>
    </source>
</evidence>
<dbReference type="GO" id="GO:0006364">
    <property type="term" value="P:rRNA processing"/>
    <property type="evidence" value="ECO:0007669"/>
    <property type="project" value="UniProtKB-KW"/>
</dbReference>
<keyword evidence="4" id="KW-0698">rRNA processing</keyword>
<dbReference type="Proteomes" id="UP001177023">
    <property type="component" value="Unassembled WGS sequence"/>
</dbReference>
<feature type="region of interest" description="Disordered" evidence="6">
    <location>
        <begin position="1"/>
        <end position="43"/>
    </location>
</feature>
<name>A0AA36D1P6_9BILA</name>
<evidence type="ECO:0000256" key="2">
    <source>
        <dbReference type="ARBA" id="ARBA00008105"/>
    </source>
</evidence>
<comment type="similarity">
    <text evidence="2">Belongs to the UTP11 family.</text>
</comment>
<dbReference type="PIRSF" id="PIRSF015952">
    <property type="entry name" value="U3snoRNP11"/>
    <property type="match status" value="1"/>
</dbReference>
<evidence type="ECO:0000313" key="8">
    <source>
        <dbReference type="Proteomes" id="UP001177023"/>
    </source>
</evidence>
<proteinExistence type="inferred from homology"/>
<evidence type="ECO:0000256" key="6">
    <source>
        <dbReference type="SAM" id="MobiDB-lite"/>
    </source>
</evidence>
<keyword evidence="8" id="KW-1185">Reference proteome</keyword>
<gene>
    <name evidence="7" type="ORF">MSPICULIGERA_LOCUS16521</name>
</gene>
<comment type="caution">
    <text evidence="7">The sequence shown here is derived from an EMBL/GenBank/DDBJ whole genome shotgun (WGS) entry which is preliminary data.</text>
</comment>
<dbReference type="AlphaFoldDB" id="A0AA36D1P6"/>
<comment type="subcellular location">
    <subcellularLocation>
        <location evidence="1">Nucleus</location>
        <location evidence="1">Nucleolus</location>
    </subcellularLocation>
</comment>